<gene>
    <name evidence="3" type="ORF">JIN87_05230</name>
</gene>
<proteinExistence type="predicted"/>
<accession>A0A934VQ92</accession>
<evidence type="ECO:0000259" key="1">
    <source>
        <dbReference type="Pfam" id="PF01408"/>
    </source>
</evidence>
<dbReference type="EMBL" id="JAENIL010000007">
    <property type="protein sequence ID" value="MBK1876259.1"/>
    <property type="molecule type" value="Genomic_DNA"/>
</dbReference>
<dbReference type="PANTHER" id="PTHR43818:SF5">
    <property type="entry name" value="OXIDOREDUCTASE FAMILY PROTEIN"/>
    <property type="match status" value="1"/>
</dbReference>
<keyword evidence="4" id="KW-1185">Reference proteome</keyword>
<evidence type="ECO:0000259" key="2">
    <source>
        <dbReference type="Pfam" id="PF22725"/>
    </source>
</evidence>
<dbReference type="InterPro" id="IPR036291">
    <property type="entry name" value="NAD(P)-bd_dom_sf"/>
</dbReference>
<dbReference type="SUPFAM" id="SSF51735">
    <property type="entry name" value="NAD(P)-binding Rossmann-fold domains"/>
    <property type="match status" value="1"/>
</dbReference>
<organism evidence="3 4">
    <name type="scientific">Pelagicoccus mobilis</name>
    <dbReference type="NCBI Taxonomy" id="415221"/>
    <lineage>
        <taxon>Bacteria</taxon>
        <taxon>Pseudomonadati</taxon>
        <taxon>Verrucomicrobiota</taxon>
        <taxon>Opitutia</taxon>
        <taxon>Puniceicoccales</taxon>
        <taxon>Pelagicoccaceae</taxon>
        <taxon>Pelagicoccus</taxon>
    </lineage>
</organism>
<dbReference type="SUPFAM" id="SSF55347">
    <property type="entry name" value="Glyceraldehyde-3-phosphate dehydrogenase-like, C-terminal domain"/>
    <property type="match status" value="1"/>
</dbReference>
<dbReference type="PANTHER" id="PTHR43818">
    <property type="entry name" value="BCDNA.GH03377"/>
    <property type="match status" value="1"/>
</dbReference>
<name>A0A934VQ92_9BACT</name>
<sequence length="428" mass="47080">MNLSRRKFVSTAAGTLVATNAVLSNLSAATNPLGRKKVKAAIVGCGGRSWRDSTNFQKACEMLGLEVEWVALADAFEDQAFERADKLGVDRSKCIVGWDAYKKVAESEAEFVMLITPPNFRPLHFEAMVNAGKHVLLQKPVAVDAPGCRRIIAAGEIAKKKGLSILSGTQRRHTVGYLQNAAKIRAGAIGDILGGTVSWNSTVPWIKERKPGWSDADYLGRNWLNWSEMSGDHLGEQHVHNIDIANWYIGRLPQSAIGFGGRARRETGNNYDFFSLDLDYGEGVHIHSQCRQISGTYTRVSEFFRGTEGEVLGGGKMKGRDVSIPDIPFEDKDGNVQGLINWIRAARTDSTLNEAKQIAESTAVAIMGRYAAYTGEFIRFTDLMANPKSKYYDLKVSVQAEDFETGRIVLPPENVVPVPGDGAEIRRK</sequence>
<dbReference type="Gene3D" id="3.40.50.720">
    <property type="entry name" value="NAD(P)-binding Rossmann-like Domain"/>
    <property type="match status" value="1"/>
</dbReference>
<dbReference type="Proteomes" id="UP000617628">
    <property type="component" value="Unassembled WGS sequence"/>
</dbReference>
<evidence type="ECO:0000313" key="3">
    <source>
        <dbReference type="EMBL" id="MBK1876259.1"/>
    </source>
</evidence>
<dbReference type="AlphaFoldDB" id="A0A934VQ92"/>
<dbReference type="RefSeq" id="WP_200354473.1">
    <property type="nucleotide sequence ID" value="NZ_JAENIL010000007.1"/>
</dbReference>
<dbReference type="Pfam" id="PF22725">
    <property type="entry name" value="GFO_IDH_MocA_C3"/>
    <property type="match status" value="1"/>
</dbReference>
<dbReference type="GO" id="GO:0000166">
    <property type="term" value="F:nucleotide binding"/>
    <property type="evidence" value="ECO:0007669"/>
    <property type="project" value="InterPro"/>
</dbReference>
<dbReference type="InterPro" id="IPR000683">
    <property type="entry name" value="Gfo/Idh/MocA-like_OxRdtase_N"/>
</dbReference>
<dbReference type="Pfam" id="PF01408">
    <property type="entry name" value="GFO_IDH_MocA"/>
    <property type="match status" value="1"/>
</dbReference>
<feature type="domain" description="GFO/IDH/MocA-like oxidoreductase" evidence="2">
    <location>
        <begin position="182"/>
        <end position="310"/>
    </location>
</feature>
<reference evidence="3" key="1">
    <citation type="submission" date="2021-01" db="EMBL/GenBank/DDBJ databases">
        <title>Modified the classification status of verrucomicrobia.</title>
        <authorList>
            <person name="Feng X."/>
        </authorList>
    </citation>
    <scope>NUCLEOTIDE SEQUENCE</scope>
    <source>
        <strain evidence="3">KCTC 13126</strain>
    </source>
</reference>
<evidence type="ECO:0000313" key="4">
    <source>
        <dbReference type="Proteomes" id="UP000617628"/>
    </source>
</evidence>
<dbReference type="Gene3D" id="3.30.360.10">
    <property type="entry name" value="Dihydrodipicolinate Reductase, domain 2"/>
    <property type="match status" value="1"/>
</dbReference>
<protein>
    <submittedName>
        <fullName evidence="3">Gfo/Idh/MocA family oxidoreductase</fullName>
    </submittedName>
</protein>
<comment type="caution">
    <text evidence="3">The sequence shown here is derived from an EMBL/GenBank/DDBJ whole genome shotgun (WGS) entry which is preliminary data.</text>
</comment>
<feature type="domain" description="Gfo/Idh/MocA-like oxidoreductase N-terminal" evidence="1">
    <location>
        <begin position="39"/>
        <end position="156"/>
    </location>
</feature>
<dbReference type="InterPro" id="IPR055170">
    <property type="entry name" value="GFO_IDH_MocA-like_dom"/>
</dbReference>
<dbReference type="InterPro" id="IPR050463">
    <property type="entry name" value="Gfo/Idh/MocA_oxidrdct_glycsds"/>
</dbReference>